<comment type="caution">
    <text evidence="1">The sequence shown here is derived from an EMBL/GenBank/DDBJ whole genome shotgun (WGS) entry which is preliminary data.</text>
</comment>
<organism evidence="1 2">
    <name type="scientific">Bauhinia variegata</name>
    <name type="common">Purple orchid tree</name>
    <name type="synonym">Phanera variegata</name>
    <dbReference type="NCBI Taxonomy" id="167791"/>
    <lineage>
        <taxon>Eukaryota</taxon>
        <taxon>Viridiplantae</taxon>
        <taxon>Streptophyta</taxon>
        <taxon>Embryophyta</taxon>
        <taxon>Tracheophyta</taxon>
        <taxon>Spermatophyta</taxon>
        <taxon>Magnoliopsida</taxon>
        <taxon>eudicotyledons</taxon>
        <taxon>Gunneridae</taxon>
        <taxon>Pentapetalae</taxon>
        <taxon>rosids</taxon>
        <taxon>fabids</taxon>
        <taxon>Fabales</taxon>
        <taxon>Fabaceae</taxon>
        <taxon>Cercidoideae</taxon>
        <taxon>Cercideae</taxon>
        <taxon>Bauhiniinae</taxon>
        <taxon>Bauhinia</taxon>
    </lineage>
</organism>
<gene>
    <name evidence="1" type="ORF">L6164_016022</name>
</gene>
<protein>
    <submittedName>
        <fullName evidence="1">Uncharacterized protein</fullName>
    </submittedName>
</protein>
<evidence type="ECO:0000313" key="2">
    <source>
        <dbReference type="Proteomes" id="UP000828941"/>
    </source>
</evidence>
<sequence length="195" mass="22109">MYRSQIKCDKGERARFRSDVLSFQQMSKQFNQELSLTDKLPIEELRQFLEFQLPRQWTPVFSELSLGPQRRQLSRGGKLLVIVRNNRGGMVVDSHTGEVVMGLRGHRDYAFASGWHPGGHIFATGNEDKTCPVWVAVGGRHRRWKESDVLSYGPQGSSSKCNEVKQSVIKGNVLGSGVMFSRFSRCPNSSTRNYL</sequence>
<reference evidence="1 2" key="1">
    <citation type="journal article" date="2022" name="DNA Res.">
        <title>Chromosomal-level genome assembly of the orchid tree Bauhinia variegata (Leguminosae; Cercidoideae) supports the allotetraploid origin hypothesis of Bauhinia.</title>
        <authorList>
            <person name="Zhong Y."/>
            <person name="Chen Y."/>
            <person name="Zheng D."/>
            <person name="Pang J."/>
            <person name="Liu Y."/>
            <person name="Luo S."/>
            <person name="Meng S."/>
            <person name="Qian L."/>
            <person name="Wei D."/>
            <person name="Dai S."/>
            <person name="Zhou R."/>
        </authorList>
    </citation>
    <scope>NUCLEOTIDE SEQUENCE [LARGE SCALE GENOMIC DNA]</scope>
    <source>
        <strain evidence="1">BV-YZ2020</strain>
    </source>
</reference>
<accession>A0ACB9NMF7</accession>
<dbReference type="EMBL" id="CM039431">
    <property type="protein sequence ID" value="KAI4337634.1"/>
    <property type="molecule type" value="Genomic_DNA"/>
</dbReference>
<proteinExistence type="predicted"/>
<evidence type="ECO:0000313" key="1">
    <source>
        <dbReference type="EMBL" id="KAI4337634.1"/>
    </source>
</evidence>
<name>A0ACB9NMF7_BAUVA</name>
<keyword evidence="2" id="KW-1185">Reference proteome</keyword>
<dbReference type="Proteomes" id="UP000828941">
    <property type="component" value="Chromosome 6"/>
</dbReference>